<keyword evidence="1" id="KW-0812">Transmembrane</keyword>
<evidence type="ECO:0000313" key="2">
    <source>
        <dbReference type="EMBL" id="AOP46067.1"/>
    </source>
</evidence>
<keyword evidence="3" id="KW-1185">Reference proteome</keyword>
<keyword evidence="1" id="KW-0472">Membrane</keyword>
<evidence type="ECO:0000313" key="3">
    <source>
        <dbReference type="Proteomes" id="UP000094094"/>
    </source>
</evidence>
<reference evidence="2 3" key="1">
    <citation type="submission" date="2016-09" db="EMBL/GenBank/DDBJ databases">
        <title>Complete genome sequencing of Streptomyces lydicus 103 and metabolic pathways analysis of antibiotic biosynthesis.</title>
        <authorList>
            <person name="Jia N."/>
            <person name="Ding M.-Z."/>
            <person name="Gao F."/>
            <person name="Yuan Y.-J."/>
        </authorList>
    </citation>
    <scope>NUCLEOTIDE SEQUENCE [LARGE SCALE GENOMIC DNA]</scope>
    <source>
        <strain evidence="2 3">103</strain>
    </source>
</reference>
<organism evidence="2 3">
    <name type="scientific">Streptomyces lydicus</name>
    <dbReference type="NCBI Taxonomy" id="47763"/>
    <lineage>
        <taxon>Bacteria</taxon>
        <taxon>Bacillati</taxon>
        <taxon>Actinomycetota</taxon>
        <taxon>Actinomycetes</taxon>
        <taxon>Kitasatosporales</taxon>
        <taxon>Streptomycetaceae</taxon>
        <taxon>Streptomyces</taxon>
    </lineage>
</organism>
<keyword evidence="1" id="KW-1133">Transmembrane helix</keyword>
<accession>A0A1D7VH63</accession>
<dbReference type="RefSeq" id="WP_069567924.1">
    <property type="nucleotide sequence ID" value="NZ_CP017157.1"/>
</dbReference>
<dbReference type="OrthoDB" id="4260543at2"/>
<feature type="transmembrane region" description="Helical" evidence="1">
    <location>
        <begin position="48"/>
        <end position="66"/>
    </location>
</feature>
<gene>
    <name evidence="2" type="ORF">SL103_07265</name>
</gene>
<proteinExistence type="predicted"/>
<name>A0A1D7VH63_9ACTN</name>
<protein>
    <submittedName>
        <fullName evidence="2">Uncharacterized protein</fullName>
    </submittedName>
</protein>
<dbReference type="Proteomes" id="UP000094094">
    <property type="component" value="Chromosome"/>
</dbReference>
<sequence>MQLTVQWGDLWVPVSMMVLSVLLSVGTRRWRRRRQAAVRWRSRTHWEWLPFLFGLVVVIAELSRLLDVPAPGAAIADVVARVLALTTVFMIFRALFILFARGGRVLFRRRGVGSGS</sequence>
<feature type="transmembrane region" description="Helical" evidence="1">
    <location>
        <begin position="78"/>
        <end position="100"/>
    </location>
</feature>
<dbReference type="KEGG" id="slc:SL103_07265"/>
<evidence type="ECO:0000256" key="1">
    <source>
        <dbReference type="SAM" id="Phobius"/>
    </source>
</evidence>
<dbReference type="AlphaFoldDB" id="A0A1D7VH63"/>
<dbReference type="EMBL" id="CP017157">
    <property type="protein sequence ID" value="AOP46067.1"/>
    <property type="molecule type" value="Genomic_DNA"/>
</dbReference>
<feature type="transmembrane region" description="Helical" evidence="1">
    <location>
        <begin position="6"/>
        <end position="27"/>
    </location>
</feature>